<accession>A0A915CV58</accession>
<dbReference type="PANTHER" id="PTHR12942">
    <property type="entry name" value="STEP II SPLICING FACTOR SLU7"/>
    <property type="match status" value="1"/>
</dbReference>
<evidence type="ECO:0000313" key="10">
    <source>
        <dbReference type="Proteomes" id="UP000887574"/>
    </source>
</evidence>
<protein>
    <recommendedName>
        <fullName evidence="3 8">Pre-mRNA-splicing factor SLU7</fullName>
    </recommendedName>
</protein>
<dbReference type="AlphaFoldDB" id="A0A915CV58"/>
<name>A0A915CV58_9BILA</name>
<evidence type="ECO:0000256" key="1">
    <source>
        <dbReference type="ARBA" id="ARBA00004123"/>
    </source>
</evidence>
<dbReference type="PANTHER" id="PTHR12942:SF2">
    <property type="entry name" value="PRE-MRNA-SPLICING FACTOR SLU7"/>
    <property type="match status" value="1"/>
</dbReference>
<evidence type="ECO:0000256" key="5">
    <source>
        <dbReference type="ARBA" id="ARBA00022728"/>
    </source>
</evidence>
<evidence type="ECO:0000256" key="6">
    <source>
        <dbReference type="ARBA" id="ARBA00023187"/>
    </source>
</evidence>
<keyword evidence="4 8" id="KW-0507">mRNA processing</keyword>
<proteinExistence type="inferred from homology"/>
<dbReference type="InterPro" id="IPR039974">
    <property type="entry name" value="Splicing_factor_SLU7"/>
</dbReference>
<organism evidence="10 11">
    <name type="scientific">Ditylenchus dipsaci</name>
    <dbReference type="NCBI Taxonomy" id="166011"/>
    <lineage>
        <taxon>Eukaryota</taxon>
        <taxon>Metazoa</taxon>
        <taxon>Ecdysozoa</taxon>
        <taxon>Nematoda</taxon>
        <taxon>Chromadorea</taxon>
        <taxon>Rhabditida</taxon>
        <taxon>Tylenchina</taxon>
        <taxon>Tylenchomorpha</taxon>
        <taxon>Sphaerularioidea</taxon>
        <taxon>Anguinidae</taxon>
        <taxon>Anguininae</taxon>
        <taxon>Ditylenchus</taxon>
    </lineage>
</organism>
<feature type="domain" description="Pre-mRNA-splicing factor SLU7" evidence="9">
    <location>
        <begin position="14"/>
        <end position="113"/>
    </location>
</feature>
<evidence type="ECO:0000259" key="9">
    <source>
        <dbReference type="Pfam" id="PF11708"/>
    </source>
</evidence>
<evidence type="ECO:0000256" key="3">
    <source>
        <dbReference type="ARBA" id="ARBA00021377"/>
    </source>
</evidence>
<evidence type="ECO:0000256" key="7">
    <source>
        <dbReference type="ARBA" id="ARBA00023242"/>
    </source>
</evidence>
<dbReference type="Proteomes" id="UP000887574">
    <property type="component" value="Unplaced"/>
</dbReference>
<dbReference type="WBParaSite" id="jg12481">
    <property type="protein sequence ID" value="jg12481"/>
    <property type="gene ID" value="jg12481"/>
</dbReference>
<dbReference type="GO" id="GO:0000398">
    <property type="term" value="P:mRNA splicing, via spliceosome"/>
    <property type="evidence" value="ECO:0007669"/>
    <property type="project" value="UniProtKB-UniRule"/>
</dbReference>
<keyword evidence="7 8" id="KW-0539">Nucleus</keyword>
<comment type="function">
    <text evidence="8">Involved in pre-mRNA splicing.</text>
</comment>
<evidence type="ECO:0000256" key="2">
    <source>
        <dbReference type="ARBA" id="ARBA00007203"/>
    </source>
</evidence>
<keyword evidence="5 8" id="KW-0747">Spliceosome</keyword>
<comment type="subcellular location">
    <subcellularLocation>
        <location evidence="1 8">Nucleus</location>
    </subcellularLocation>
</comment>
<reference evidence="11" key="1">
    <citation type="submission" date="2022-11" db="UniProtKB">
        <authorList>
            <consortium name="WormBaseParasite"/>
        </authorList>
    </citation>
    <scope>IDENTIFICATION</scope>
</reference>
<keyword evidence="10" id="KW-1185">Reference proteome</keyword>
<keyword evidence="6 8" id="KW-0508">mRNA splicing</keyword>
<sequence length="141" mass="16088">MQTEWHLCKALIWIREDTAKYLCNLDANSAYYDPKSRSMRDNPFKDMPGKEFEEAKFAGENFIRYSGEVVKANEAQVFAWQATSKGVDLHALGEPTKLENLKKVYENEKNVIRGSINRIFLRSMVPAPSKQSQPLECEGPG</sequence>
<comment type="similarity">
    <text evidence="2 8">Belongs to the SLU7 family.</text>
</comment>
<dbReference type="Pfam" id="PF11708">
    <property type="entry name" value="Slu7"/>
    <property type="match status" value="1"/>
</dbReference>
<dbReference type="GO" id="GO:0030628">
    <property type="term" value="F:pre-mRNA 3'-splice site binding"/>
    <property type="evidence" value="ECO:0007669"/>
    <property type="project" value="UniProtKB-UniRule"/>
</dbReference>
<comment type="subunit">
    <text evidence="8">Associated with the spliceosome.</text>
</comment>
<dbReference type="InterPro" id="IPR021715">
    <property type="entry name" value="Slu7_dom"/>
</dbReference>
<evidence type="ECO:0000256" key="4">
    <source>
        <dbReference type="ARBA" id="ARBA00022664"/>
    </source>
</evidence>
<dbReference type="GO" id="GO:0005681">
    <property type="term" value="C:spliceosomal complex"/>
    <property type="evidence" value="ECO:0007669"/>
    <property type="project" value="UniProtKB-UniRule"/>
</dbReference>
<evidence type="ECO:0000313" key="11">
    <source>
        <dbReference type="WBParaSite" id="jg12481"/>
    </source>
</evidence>
<evidence type="ECO:0000256" key="8">
    <source>
        <dbReference type="RuleBase" id="RU367071"/>
    </source>
</evidence>